<sequence>MTTPCLYSIVRYAPYAETEEFANIGVVLCAPKLGQFHFQLTQSNNARVKNFFQDEVIFPYAKDAIARELSFAQEQSFKFSSPEKLANFFNYLIGKKESVVHFSPAKLLWLRILRKLLSRFLIIRKSFRSNERVA</sequence>
<evidence type="ECO:0000313" key="1">
    <source>
        <dbReference type="EMBL" id="VTN08312.1"/>
    </source>
</evidence>
<dbReference type="AlphaFoldDB" id="A0A4U9CUT4"/>
<name>A0A4U9CUT4_RAOTE</name>
<reference evidence="1 2" key="1">
    <citation type="submission" date="2019-04" db="EMBL/GenBank/DDBJ databases">
        <authorList>
            <consortium name="Pathogen Informatics"/>
        </authorList>
    </citation>
    <scope>NUCLEOTIDE SEQUENCE [LARGE SCALE GENOMIC DNA]</scope>
    <source>
        <strain evidence="1 2">NCTC9185</strain>
    </source>
</reference>
<evidence type="ECO:0000313" key="2">
    <source>
        <dbReference type="Proteomes" id="UP000339249"/>
    </source>
</evidence>
<protein>
    <submittedName>
        <fullName evidence="1">Protein of uncharacterized function (DUF3037)</fullName>
    </submittedName>
</protein>
<proteinExistence type="predicted"/>
<dbReference type="InterPro" id="IPR021398">
    <property type="entry name" value="DUF3037"/>
</dbReference>
<accession>A0A4U9CUT4</accession>
<dbReference type="EMBL" id="CABDVU010000001">
    <property type="protein sequence ID" value="VTN08312.1"/>
    <property type="molecule type" value="Genomic_DNA"/>
</dbReference>
<gene>
    <name evidence="1" type="ORF">NCTC9185_00187</name>
</gene>
<dbReference type="Proteomes" id="UP000339249">
    <property type="component" value="Unassembled WGS sequence"/>
</dbReference>
<organism evidence="1 2">
    <name type="scientific">Raoultella terrigena</name>
    <name type="common">Klebsiella terrigena</name>
    <dbReference type="NCBI Taxonomy" id="577"/>
    <lineage>
        <taxon>Bacteria</taxon>
        <taxon>Pseudomonadati</taxon>
        <taxon>Pseudomonadota</taxon>
        <taxon>Gammaproteobacteria</taxon>
        <taxon>Enterobacterales</taxon>
        <taxon>Enterobacteriaceae</taxon>
        <taxon>Klebsiella/Raoultella group</taxon>
        <taxon>Raoultella</taxon>
    </lineage>
</organism>
<dbReference type="Pfam" id="PF11236">
    <property type="entry name" value="DUF3037"/>
    <property type="match status" value="1"/>
</dbReference>